<dbReference type="InterPro" id="IPR013325">
    <property type="entry name" value="RNA_pol_sigma_r2"/>
</dbReference>
<dbReference type="InterPro" id="IPR007627">
    <property type="entry name" value="RNA_pol_sigma70_r2"/>
</dbReference>
<evidence type="ECO:0000256" key="2">
    <source>
        <dbReference type="ARBA" id="ARBA00023015"/>
    </source>
</evidence>
<dbReference type="PROSITE" id="PS01063">
    <property type="entry name" value="SIGMA70_ECF"/>
    <property type="match status" value="1"/>
</dbReference>
<dbReference type="InterPro" id="IPR013249">
    <property type="entry name" value="RNA_pol_sigma70_r4_t2"/>
</dbReference>
<comment type="caution">
    <text evidence="9">The sequence shown here is derived from an EMBL/GenBank/DDBJ whole genome shotgun (WGS) entry which is preliminary data.</text>
</comment>
<feature type="domain" description="RNA polymerase sigma factor 70 region 4 type 2" evidence="8">
    <location>
        <begin position="127"/>
        <end position="177"/>
    </location>
</feature>
<evidence type="ECO:0000256" key="1">
    <source>
        <dbReference type="ARBA" id="ARBA00010641"/>
    </source>
</evidence>
<dbReference type="InterPro" id="IPR013324">
    <property type="entry name" value="RNA_pol_sigma_r3/r4-like"/>
</dbReference>
<protein>
    <recommendedName>
        <fullName evidence="6">RNA polymerase sigma factor</fullName>
    </recommendedName>
</protein>
<reference evidence="9 10" key="1">
    <citation type="journal article" date="2016" name="Nat. Commun.">
        <title>Thousands of microbial genomes shed light on interconnected biogeochemical processes in an aquifer system.</title>
        <authorList>
            <person name="Anantharaman K."/>
            <person name="Brown C.T."/>
            <person name="Hug L.A."/>
            <person name="Sharon I."/>
            <person name="Castelle C.J."/>
            <person name="Probst A.J."/>
            <person name="Thomas B.C."/>
            <person name="Singh A."/>
            <person name="Wilkins M.J."/>
            <person name="Karaoz U."/>
            <person name="Brodie E.L."/>
            <person name="Williams K.H."/>
            <person name="Hubbard S.S."/>
            <person name="Banfield J.F."/>
        </authorList>
    </citation>
    <scope>NUCLEOTIDE SEQUENCE [LARGE SCALE GENOMIC DNA]</scope>
</reference>
<dbReference type="InterPro" id="IPR036388">
    <property type="entry name" value="WH-like_DNA-bd_sf"/>
</dbReference>
<dbReference type="GO" id="GO:0016987">
    <property type="term" value="F:sigma factor activity"/>
    <property type="evidence" value="ECO:0007669"/>
    <property type="project" value="UniProtKB-KW"/>
</dbReference>
<gene>
    <name evidence="9" type="ORF">A2W18_13690</name>
</gene>
<dbReference type="Pfam" id="PF08281">
    <property type="entry name" value="Sigma70_r4_2"/>
    <property type="match status" value="1"/>
</dbReference>
<dbReference type="Proteomes" id="UP000179076">
    <property type="component" value="Unassembled WGS sequence"/>
</dbReference>
<dbReference type="NCBIfam" id="TIGR02937">
    <property type="entry name" value="sigma70-ECF"/>
    <property type="match status" value="1"/>
</dbReference>
<dbReference type="SUPFAM" id="SSF88659">
    <property type="entry name" value="Sigma3 and sigma4 domains of RNA polymerase sigma factors"/>
    <property type="match status" value="1"/>
</dbReference>
<evidence type="ECO:0000259" key="7">
    <source>
        <dbReference type="Pfam" id="PF04542"/>
    </source>
</evidence>
<dbReference type="EMBL" id="MFSP01000194">
    <property type="protein sequence ID" value="OGI61503.1"/>
    <property type="molecule type" value="Genomic_DNA"/>
</dbReference>
<evidence type="ECO:0000313" key="10">
    <source>
        <dbReference type="Proteomes" id="UP000179076"/>
    </source>
</evidence>
<dbReference type="PANTHER" id="PTHR43133">
    <property type="entry name" value="RNA POLYMERASE ECF-TYPE SIGMA FACTO"/>
    <property type="match status" value="1"/>
</dbReference>
<dbReference type="NCBIfam" id="TIGR02943">
    <property type="entry name" value="Sig70_famx1"/>
    <property type="match status" value="1"/>
</dbReference>
<comment type="similarity">
    <text evidence="1 6">Belongs to the sigma-70 factor family. ECF subfamily.</text>
</comment>
<dbReference type="SUPFAM" id="SSF88946">
    <property type="entry name" value="Sigma2 domain of RNA polymerase sigma factors"/>
    <property type="match status" value="1"/>
</dbReference>
<evidence type="ECO:0000259" key="8">
    <source>
        <dbReference type="Pfam" id="PF08281"/>
    </source>
</evidence>
<dbReference type="Gene3D" id="1.10.1740.10">
    <property type="match status" value="1"/>
</dbReference>
<feature type="domain" description="RNA polymerase sigma-70 region 2" evidence="7">
    <location>
        <begin position="12"/>
        <end position="77"/>
    </location>
</feature>
<name>A0A1F6UVW2_9PROT</name>
<dbReference type="AlphaFoldDB" id="A0A1F6UVW2"/>
<dbReference type="InterPro" id="IPR039425">
    <property type="entry name" value="RNA_pol_sigma-70-like"/>
</dbReference>
<keyword evidence="5 6" id="KW-0804">Transcription</keyword>
<sequence length="192" mass="21652">MTQLSSADRWLDDHGDALYGFAFQRLRNRDAAEDLVQETLLAAWRSRASFAANSSERTWLIGILKHKLADHWRHSARQPSEALDPEAVDDLIDQTFDMTKGGHWRVAPSAWNNPDAALEQQQFWQVFVDCVGALPPAQAQAFSLCELDGLKGEEACKAMQIAATNLWVMLHRARLHLRQCLEINWFGNGPNG</sequence>
<keyword evidence="2 6" id="KW-0805">Transcription regulation</keyword>
<accession>A0A1F6UVW2</accession>
<evidence type="ECO:0000313" key="9">
    <source>
        <dbReference type="EMBL" id="OGI61503.1"/>
    </source>
</evidence>
<evidence type="ECO:0000256" key="4">
    <source>
        <dbReference type="ARBA" id="ARBA00023125"/>
    </source>
</evidence>
<dbReference type="Pfam" id="PF04542">
    <property type="entry name" value="Sigma70_r2"/>
    <property type="match status" value="1"/>
</dbReference>
<dbReference type="PANTHER" id="PTHR43133:SF8">
    <property type="entry name" value="RNA POLYMERASE SIGMA FACTOR HI_1459-RELATED"/>
    <property type="match status" value="1"/>
</dbReference>
<dbReference type="InterPro" id="IPR014284">
    <property type="entry name" value="RNA_pol_sigma-70_dom"/>
</dbReference>
<dbReference type="Gene3D" id="1.10.10.10">
    <property type="entry name" value="Winged helix-like DNA-binding domain superfamily/Winged helix DNA-binding domain"/>
    <property type="match status" value="1"/>
</dbReference>
<organism evidence="9 10">
    <name type="scientific">Candidatus Muproteobacteria bacterium RBG_16_60_9</name>
    <dbReference type="NCBI Taxonomy" id="1817755"/>
    <lineage>
        <taxon>Bacteria</taxon>
        <taxon>Pseudomonadati</taxon>
        <taxon>Pseudomonadota</taxon>
        <taxon>Candidatus Muproteobacteria</taxon>
    </lineage>
</organism>
<keyword evidence="4 6" id="KW-0238">DNA-binding</keyword>
<evidence type="ECO:0000256" key="5">
    <source>
        <dbReference type="ARBA" id="ARBA00023163"/>
    </source>
</evidence>
<evidence type="ECO:0000256" key="3">
    <source>
        <dbReference type="ARBA" id="ARBA00023082"/>
    </source>
</evidence>
<proteinExistence type="inferred from homology"/>
<keyword evidence="3 6" id="KW-0731">Sigma factor</keyword>
<dbReference type="GO" id="GO:0006352">
    <property type="term" value="P:DNA-templated transcription initiation"/>
    <property type="evidence" value="ECO:0007669"/>
    <property type="project" value="InterPro"/>
</dbReference>
<dbReference type="InterPro" id="IPR000838">
    <property type="entry name" value="RNA_pol_sigma70_ECF_CS"/>
</dbReference>
<evidence type="ECO:0000256" key="6">
    <source>
        <dbReference type="RuleBase" id="RU000716"/>
    </source>
</evidence>
<dbReference type="InterPro" id="IPR014289">
    <property type="entry name" value="RNA_pol_sigma-24-rel"/>
</dbReference>
<dbReference type="GO" id="GO:0003677">
    <property type="term" value="F:DNA binding"/>
    <property type="evidence" value="ECO:0007669"/>
    <property type="project" value="UniProtKB-KW"/>
</dbReference>